<evidence type="ECO:0000313" key="2">
    <source>
        <dbReference type="Proteomes" id="UP000028582"/>
    </source>
</evidence>
<dbReference type="Proteomes" id="UP000028582">
    <property type="component" value="Unassembled WGS sequence"/>
</dbReference>
<sequence>MLSTLSGGGHTREHTEAAWSSRTEIFWIDVTDS</sequence>
<proteinExistence type="predicted"/>
<dbReference type="AlphaFoldDB" id="A0A081AY90"/>
<reference evidence="1 2" key="1">
    <citation type="submission" date="2013-11" db="EMBL/GenBank/DDBJ databases">
        <title>The Genome Sequence of Phytophthora parasitica P1976.</title>
        <authorList>
            <consortium name="The Broad Institute Genomics Platform"/>
            <person name="Russ C."/>
            <person name="Tyler B."/>
            <person name="Panabieres F."/>
            <person name="Shan W."/>
            <person name="Tripathy S."/>
            <person name="Grunwald N."/>
            <person name="Machado M."/>
            <person name="Johnson C.S."/>
            <person name="Walker B."/>
            <person name="Young S."/>
            <person name="Zeng Q."/>
            <person name="Gargeya S."/>
            <person name="Fitzgerald M."/>
            <person name="Haas B."/>
            <person name="Abouelleil A."/>
            <person name="Allen A.W."/>
            <person name="Alvarado L."/>
            <person name="Arachchi H.M."/>
            <person name="Berlin A.M."/>
            <person name="Chapman S.B."/>
            <person name="Gainer-Dewar J."/>
            <person name="Goldberg J."/>
            <person name="Griggs A."/>
            <person name="Gujja S."/>
            <person name="Hansen M."/>
            <person name="Howarth C."/>
            <person name="Imamovic A."/>
            <person name="Ireland A."/>
            <person name="Larimer J."/>
            <person name="McCowan C."/>
            <person name="Murphy C."/>
            <person name="Pearson M."/>
            <person name="Poon T.W."/>
            <person name="Priest M."/>
            <person name="Roberts A."/>
            <person name="Saif S."/>
            <person name="Shea T."/>
            <person name="Sisk P."/>
            <person name="Sykes S."/>
            <person name="Wortman J."/>
            <person name="Nusbaum C."/>
            <person name="Birren B."/>
        </authorList>
    </citation>
    <scope>NUCLEOTIDE SEQUENCE [LARGE SCALE GENOMIC DNA]</scope>
    <source>
        <strain evidence="1 2">P1976</strain>
    </source>
</reference>
<dbReference type="EMBL" id="ANJA01000419">
    <property type="protein sequence ID" value="ETO83851.1"/>
    <property type="molecule type" value="Genomic_DNA"/>
</dbReference>
<evidence type="ECO:0000313" key="1">
    <source>
        <dbReference type="EMBL" id="ETO83851.1"/>
    </source>
</evidence>
<accession>A0A081AY90</accession>
<organism evidence="1 2">
    <name type="scientific">Phytophthora nicotianae P1976</name>
    <dbReference type="NCBI Taxonomy" id="1317066"/>
    <lineage>
        <taxon>Eukaryota</taxon>
        <taxon>Sar</taxon>
        <taxon>Stramenopiles</taxon>
        <taxon>Oomycota</taxon>
        <taxon>Peronosporomycetes</taxon>
        <taxon>Peronosporales</taxon>
        <taxon>Peronosporaceae</taxon>
        <taxon>Phytophthora</taxon>
    </lineage>
</organism>
<protein>
    <submittedName>
        <fullName evidence="1">Uncharacterized protein</fullName>
    </submittedName>
</protein>
<gene>
    <name evidence="1" type="ORF">F444_02200</name>
</gene>
<comment type="caution">
    <text evidence="1">The sequence shown here is derived from an EMBL/GenBank/DDBJ whole genome shotgun (WGS) entry which is preliminary data.</text>
</comment>
<name>A0A081AY90_PHYNI</name>